<reference evidence="16" key="2">
    <citation type="submission" date="2025-09" db="UniProtKB">
        <authorList>
            <consortium name="Ensembl"/>
        </authorList>
    </citation>
    <scope>IDENTIFICATION</scope>
</reference>
<dbReference type="GO" id="GO:0071392">
    <property type="term" value="P:cellular response to estradiol stimulus"/>
    <property type="evidence" value="ECO:0007669"/>
    <property type="project" value="Ensembl"/>
</dbReference>
<evidence type="ECO:0000256" key="3">
    <source>
        <dbReference type="ARBA" id="ARBA00022741"/>
    </source>
</evidence>
<dbReference type="GO" id="GO:1905168">
    <property type="term" value="P:positive regulation of double-strand break repair via homologous recombination"/>
    <property type="evidence" value="ECO:0007669"/>
    <property type="project" value="Ensembl"/>
</dbReference>
<dbReference type="Ensembl" id="ENSCABT00000001495.1">
    <property type="protein sequence ID" value="ENSCABP00000001384.1"/>
    <property type="gene ID" value="ENSCABG00000001141.1"/>
</dbReference>
<keyword evidence="17" id="KW-1185">Reference proteome</keyword>
<comment type="similarity">
    <text evidence="2 13">Belongs to the RuvB family.</text>
</comment>
<comment type="function">
    <text evidence="13">Proposed core component of the chromatin remodeling Ino80 complex which exhibits DNA- and nucleosome-activated ATPase activity and catalyzes ATP-dependent nucleosome sliding.</text>
</comment>
<keyword evidence="5 13" id="KW-0378">Hydrolase</keyword>
<evidence type="ECO:0000256" key="11">
    <source>
        <dbReference type="ARBA" id="ARBA00023204"/>
    </source>
</evidence>
<gene>
    <name evidence="16" type="primary">RUVBL2</name>
</gene>
<dbReference type="GO" id="GO:0000978">
    <property type="term" value="F:RNA polymerase II cis-regulatory region sequence-specific DNA binding"/>
    <property type="evidence" value="ECO:0007669"/>
    <property type="project" value="Ensembl"/>
</dbReference>
<keyword evidence="9 13" id="KW-0804">Transcription</keyword>
<evidence type="ECO:0000256" key="4">
    <source>
        <dbReference type="ARBA" id="ARBA00022763"/>
    </source>
</evidence>
<dbReference type="GO" id="GO:0031011">
    <property type="term" value="C:Ino80 complex"/>
    <property type="evidence" value="ECO:0007669"/>
    <property type="project" value="Ensembl"/>
</dbReference>
<evidence type="ECO:0000256" key="14">
    <source>
        <dbReference type="SAM" id="MobiDB-lite"/>
    </source>
</evidence>
<dbReference type="GO" id="GO:0001094">
    <property type="term" value="F:TFIID-class transcription factor complex binding"/>
    <property type="evidence" value="ECO:0007669"/>
    <property type="project" value="Ensembl"/>
</dbReference>
<dbReference type="GO" id="GO:0006310">
    <property type="term" value="P:DNA recombination"/>
    <property type="evidence" value="ECO:0007669"/>
    <property type="project" value="UniProtKB-KW"/>
</dbReference>
<evidence type="ECO:0000259" key="15">
    <source>
        <dbReference type="Pfam" id="PF06068"/>
    </source>
</evidence>
<organism evidence="16 17">
    <name type="scientific">Chelonoidis abingdonii</name>
    <name type="common">Abingdon island giant tortoise</name>
    <name type="synonym">Testudo abingdonii</name>
    <dbReference type="NCBI Taxonomy" id="106734"/>
    <lineage>
        <taxon>Eukaryota</taxon>
        <taxon>Metazoa</taxon>
        <taxon>Chordata</taxon>
        <taxon>Craniata</taxon>
        <taxon>Vertebrata</taxon>
        <taxon>Euteleostomi</taxon>
        <taxon>Archelosauria</taxon>
        <taxon>Testudinata</taxon>
        <taxon>Testudines</taxon>
        <taxon>Cryptodira</taxon>
        <taxon>Durocryptodira</taxon>
        <taxon>Testudinoidea</taxon>
        <taxon>Testudinidae</taxon>
        <taxon>Chelonoidis</taxon>
    </lineage>
</organism>
<keyword evidence="3 13" id="KW-0547">Nucleotide-binding</keyword>
<dbReference type="InterPro" id="IPR010339">
    <property type="entry name" value="TIP49_P-loop"/>
</dbReference>
<dbReference type="GeneTree" id="ENSGT00940000153556"/>
<dbReference type="PANTHER" id="PTHR11093">
    <property type="entry name" value="RUVB-RELATED REPTIN AND PONTIN"/>
    <property type="match status" value="1"/>
</dbReference>
<dbReference type="GO" id="GO:0008013">
    <property type="term" value="F:beta-catenin binding"/>
    <property type="evidence" value="ECO:0007669"/>
    <property type="project" value="Ensembl"/>
</dbReference>
<dbReference type="InterPro" id="IPR027238">
    <property type="entry name" value="RuvB-like"/>
</dbReference>
<dbReference type="GO" id="GO:0005524">
    <property type="term" value="F:ATP binding"/>
    <property type="evidence" value="ECO:0007669"/>
    <property type="project" value="UniProtKB-KW"/>
</dbReference>
<dbReference type="GO" id="GO:0000786">
    <property type="term" value="C:nucleosome"/>
    <property type="evidence" value="ECO:0007669"/>
    <property type="project" value="Ensembl"/>
</dbReference>
<proteinExistence type="inferred from homology"/>
<dbReference type="FunFam" id="3.40.50.300:FF:002221">
    <property type="entry name" value="RuvB-like 2"/>
    <property type="match status" value="1"/>
</dbReference>
<evidence type="ECO:0000256" key="7">
    <source>
        <dbReference type="ARBA" id="ARBA00022840"/>
    </source>
</evidence>
<dbReference type="SUPFAM" id="SSF52540">
    <property type="entry name" value="P-loop containing nucleoside triphosphate hydrolases"/>
    <property type="match status" value="1"/>
</dbReference>
<dbReference type="GO" id="GO:0035267">
    <property type="term" value="C:NuA4 histone acetyltransferase complex"/>
    <property type="evidence" value="ECO:0007669"/>
    <property type="project" value="Ensembl"/>
</dbReference>
<dbReference type="GO" id="GO:0090090">
    <property type="term" value="P:negative regulation of canonical Wnt signaling pathway"/>
    <property type="evidence" value="ECO:0007669"/>
    <property type="project" value="Ensembl"/>
</dbReference>
<name>A0A8C0FZT7_CHEAB</name>
<comment type="subcellular location">
    <subcellularLocation>
        <location evidence="1 13">Nucleus</location>
    </subcellularLocation>
</comment>
<feature type="compositionally biased region" description="Gly residues" evidence="14">
    <location>
        <begin position="190"/>
        <end position="201"/>
    </location>
</feature>
<dbReference type="GO" id="GO:0003714">
    <property type="term" value="F:transcription corepressor activity"/>
    <property type="evidence" value="ECO:0007669"/>
    <property type="project" value="Ensembl"/>
</dbReference>
<keyword evidence="11 13" id="KW-0234">DNA repair</keyword>
<evidence type="ECO:0000256" key="9">
    <source>
        <dbReference type="ARBA" id="ARBA00023163"/>
    </source>
</evidence>
<dbReference type="GO" id="GO:0051117">
    <property type="term" value="F:ATPase binding"/>
    <property type="evidence" value="ECO:0007669"/>
    <property type="project" value="Ensembl"/>
</dbReference>
<evidence type="ECO:0000256" key="12">
    <source>
        <dbReference type="ARBA" id="ARBA00023242"/>
    </source>
</evidence>
<evidence type="ECO:0000256" key="6">
    <source>
        <dbReference type="ARBA" id="ARBA00022806"/>
    </source>
</evidence>
<dbReference type="SUPFAM" id="SSF50249">
    <property type="entry name" value="Nucleic acid-binding proteins"/>
    <property type="match status" value="1"/>
</dbReference>
<dbReference type="GO" id="GO:0006338">
    <property type="term" value="P:chromatin remodeling"/>
    <property type="evidence" value="ECO:0007669"/>
    <property type="project" value="Ensembl"/>
</dbReference>
<dbReference type="GO" id="GO:0000812">
    <property type="term" value="C:Swr1 complex"/>
    <property type="evidence" value="ECO:0007669"/>
    <property type="project" value="Ensembl"/>
</dbReference>
<dbReference type="Gene3D" id="3.40.50.300">
    <property type="entry name" value="P-loop containing nucleotide triphosphate hydrolases"/>
    <property type="match status" value="1"/>
</dbReference>
<keyword evidence="10 13" id="KW-0233">DNA recombination</keyword>
<dbReference type="GO" id="GO:0101031">
    <property type="term" value="C:protein folding chaperone complex"/>
    <property type="evidence" value="ECO:0007669"/>
    <property type="project" value="Ensembl"/>
</dbReference>
<dbReference type="GO" id="GO:0097255">
    <property type="term" value="C:R2TP complex"/>
    <property type="evidence" value="ECO:0007669"/>
    <property type="project" value="Ensembl"/>
</dbReference>
<dbReference type="Gene3D" id="2.40.50.360">
    <property type="entry name" value="RuvB-like helicase, domain II"/>
    <property type="match status" value="1"/>
</dbReference>
<dbReference type="GO" id="GO:0005813">
    <property type="term" value="C:centrosome"/>
    <property type="evidence" value="ECO:0007669"/>
    <property type="project" value="Ensembl"/>
</dbReference>
<evidence type="ECO:0000256" key="8">
    <source>
        <dbReference type="ARBA" id="ARBA00023015"/>
    </source>
</evidence>
<dbReference type="GO" id="GO:0060382">
    <property type="term" value="P:regulation of DNA strand elongation"/>
    <property type="evidence" value="ECO:0007669"/>
    <property type="project" value="Ensembl"/>
</dbReference>
<dbReference type="GO" id="GO:0051726">
    <property type="term" value="P:regulation of cell cycle"/>
    <property type="evidence" value="ECO:0007669"/>
    <property type="project" value="Ensembl"/>
</dbReference>
<dbReference type="InterPro" id="IPR042487">
    <property type="entry name" value="RuvBL1/2_DNA/RNA_bd_dom"/>
</dbReference>
<evidence type="ECO:0000256" key="1">
    <source>
        <dbReference type="ARBA" id="ARBA00004123"/>
    </source>
</evidence>
<feature type="compositionally biased region" description="Pro residues" evidence="14">
    <location>
        <begin position="231"/>
        <end position="244"/>
    </location>
</feature>
<comment type="catalytic activity">
    <reaction evidence="13">
        <text>ATP + H2O = ADP + phosphate + H(+)</text>
        <dbReference type="Rhea" id="RHEA:13065"/>
        <dbReference type="ChEBI" id="CHEBI:15377"/>
        <dbReference type="ChEBI" id="CHEBI:15378"/>
        <dbReference type="ChEBI" id="CHEBI:30616"/>
        <dbReference type="ChEBI" id="CHEBI:43474"/>
        <dbReference type="ChEBI" id="CHEBI:456216"/>
        <dbReference type="EC" id="3.6.4.12"/>
    </reaction>
</comment>
<dbReference type="EC" id="3.6.4.12" evidence="13"/>
<keyword evidence="6 13" id="KW-0347">Helicase</keyword>
<dbReference type="GO" id="GO:0000723">
    <property type="term" value="P:telomere maintenance"/>
    <property type="evidence" value="ECO:0007669"/>
    <property type="project" value="Ensembl"/>
</dbReference>
<dbReference type="FunFam" id="2.40.50.360:FF:000002">
    <property type="entry name" value="RuvB-like helicase"/>
    <property type="match status" value="1"/>
</dbReference>
<evidence type="ECO:0000313" key="16">
    <source>
        <dbReference type="Ensembl" id="ENSCABP00000001384.1"/>
    </source>
</evidence>
<dbReference type="GO" id="GO:1990062">
    <property type="term" value="C:RPAP3/R2TP/prefoldin-like complex"/>
    <property type="evidence" value="ECO:0007669"/>
    <property type="project" value="Ensembl"/>
</dbReference>
<protein>
    <recommendedName>
        <fullName evidence="13">RuvB-like helicase</fullName>
        <ecNumber evidence="13">3.6.4.12</ecNumber>
    </recommendedName>
</protein>
<dbReference type="Proteomes" id="UP000694404">
    <property type="component" value="Unplaced"/>
</dbReference>
<dbReference type="GO" id="GO:0045995">
    <property type="term" value="P:regulation of embryonic development"/>
    <property type="evidence" value="ECO:0007669"/>
    <property type="project" value="Ensembl"/>
</dbReference>
<dbReference type="GO" id="GO:0140585">
    <property type="term" value="F:promoter-enhancer loop anchoring activity"/>
    <property type="evidence" value="ECO:0007669"/>
    <property type="project" value="Ensembl"/>
</dbReference>
<dbReference type="GO" id="GO:0045944">
    <property type="term" value="P:positive regulation of transcription by RNA polymerase II"/>
    <property type="evidence" value="ECO:0007669"/>
    <property type="project" value="Ensembl"/>
</dbReference>
<keyword evidence="7 13" id="KW-0067">ATP-binding</keyword>
<dbReference type="GO" id="GO:0000791">
    <property type="term" value="C:euchromatin"/>
    <property type="evidence" value="ECO:0007669"/>
    <property type="project" value="Ensembl"/>
</dbReference>
<keyword evidence="12 13" id="KW-0539">Nucleus</keyword>
<dbReference type="AlphaFoldDB" id="A0A8C0FZT7"/>
<dbReference type="GO" id="GO:0017025">
    <property type="term" value="F:TBP-class protein binding"/>
    <property type="evidence" value="ECO:0007669"/>
    <property type="project" value="Ensembl"/>
</dbReference>
<keyword evidence="4 13" id="KW-0227">DNA damage</keyword>
<dbReference type="GO" id="GO:0005829">
    <property type="term" value="C:cytosol"/>
    <property type="evidence" value="ECO:0007669"/>
    <property type="project" value="Ensembl"/>
</dbReference>
<evidence type="ECO:0000256" key="13">
    <source>
        <dbReference type="RuleBase" id="RU363048"/>
    </source>
</evidence>
<dbReference type="GO" id="GO:0042803">
    <property type="term" value="F:protein homodimerization activity"/>
    <property type="evidence" value="ECO:0007669"/>
    <property type="project" value="Ensembl"/>
</dbReference>
<dbReference type="GO" id="GO:1904507">
    <property type="term" value="P:positive regulation of telomere maintenance in response to DNA damage"/>
    <property type="evidence" value="ECO:0007669"/>
    <property type="project" value="Ensembl"/>
</dbReference>
<dbReference type="GO" id="GO:1990904">
    <property type="term" value="C:ribonucleoprotein complex"/>
    <property type="evidence" value="ECO:0007669"/>
    <property type="project" value="Ensembl"/>
</dbReference>
<feature type="region of interest" description="Disordered" evidence="14">
    <location>
        <begin position="190"/>
        <end position="295"/>
    </location>
</feature>
<evidence type="ECO:0000256" key="2">
    <source>
        <dbReference type="ARBA" id="ARBA00007519"/>
    </source>
</evidence>
<evidence type="ECO:0000256" key="5">
    <source>
        <dbReference type="ARBA" id="ARBA00022801"/>
    </source>
</evidence>
<keyword evidence="8 13" id="KW-0805">Transcription regulation</keyword>
<dbReference type="GO" id="GO:0006281">
    <property type="term" value="P:DNA repair"/>
    <property type="evidence" value="ECO:0007669"/>
    <property type="project" value="UniProtKB-KW"/>
</dbReference>
<dbReference type="GO" id="GO:0034644">
    <property type="term" value="P:cellular response to UV"/>
    <property type="evidence" value="ECO:0007669"/>
    <property type="project" value="Ensembl"/>
</dbReference>
<dbReference type="GO" id="GO:0043531">
    <property type="term" value="F:ADP binding"/>
    <property type="evidence" value="ECO:0007669"/>
    <property type="project" value="Ensembl"/>
</dbReference>
<accession>A0A8C0FZT7</accession>
<dbReference type="GO" id="GO:0071169">
    <property type="term" value="P:establishment of protein localization to chromatin"/>
    <property type="evidence" value="ECO:0007669"/>
    <property type="project" value="Ensembl"/>
</dbReference>
<evidence type="ECO:0000313" key="17">
    <source>
        <dbReference type="Proteomes" id="UP000694404"/>
    </source>
</evidence>
<reference evidence="16" key="1">
    <citation type="submission" date="2025-08" db="UniProtKB">
        <authorList>
            <consortium name="Ensembl"/>
        </authorList>
    </citation>
    <scope>IDENTIFICATION</scope>
</reference>
<dbReference type="GO" id="GO:0016887">
    <property type="term" value="F:ATP hydrolysis activity"/>
    <property type="evidence" value="ECO:0007669"/>
    <property type="project" value="Ensembl"/>
</dbReference>
<dbReference type="GO" id="GO:0003678">
    <property type="term" value="F:DNA helicase activity"/>
    <property type="evidence" value="ECO:0007669"/>
    <property type="project" value="UniProtKB-EC"/>
</dbReference>
<feature type="domain" description="TIP49 P-loop" evidence="15">
    <location>
        <begin position="1"/>
        <end position="177"/>
    </location>
</feature>
<dbReference type="GO" id="GO:0000979">
    <property type="term" value="F:RNA polymerase II core promoter sequence-specific DNA binding"/>
    <property type="evidence" value="ECO:0007669"/>
    <property type="project" value="Ensembl"/>
</dbReference>
<dbReference type="InterPro" id="IPR027417">
    <property type="entry name" value="P-loop_NTPase"/>
</dbReference>
<dbReference type="InterPro" id="IPR012340">
    <property type="entry name" value="NA-bd_OB-fold"/>
</dbReference>
<sequence length="295" mass="30601">MVGQLAARRAAGVILEMIKEGKIAGRAVLIAGQPGTGKTAIAMGMAQALGLDTPFTAIAGSEIFSLEMSKTEALTQAFRRSIGVRIKEETEIIEGEVVEIQIDRPATGTGAKVGKLTLKTTEMETIYDLGTKMIESLTKEKVQAGDVITIDKATGKISKLGRSFTRARDYDAMGAQVWVVLRGEWGRQGTGSAGGVGGSGGAQVRARPGPPQSGPSCGVGSPRLLGFARPPHSPAPNSTDPPAPRFGLRLGFRGAQGGLAAPPPGSQVTQLHLQLGQPHRPGGPQKNHPPVPTPA</sequence>
<evidence type="ECO:0000256" key="10">
    <source>
        <dbReference type="ARBA" id="ARBA00023172"/>
    </source>
</evidence>
<dbReference type="GO" id="GO:0006275">
    <property type="term" value="P:regulation of DNA replication"/>
    <property type="evidence" value="ECO:0007669"/>
    <property type="project" value="Ensembl"/>
</dbReference>
<dbReference type="GO" id="GO:0036064">
    <property type="term" value="C:ciliary basal body"/>
    <property type="evidence" value="ECO:0007669"/>
    <property type="project" value="Ensembl"/>
</dbReference>
<dbReference type="Pfam" id="PF06068">
    <property type="entry name" value="TIP49"/>
    <property type="match status" value="1"/>
</dbReference>
<dbReference type="GO" id="GO:0071339">
    <property type="term" value="C:MLL1 complex"/>
    <property type="evidence" value="ECO:0007669"/>
    <property type="project" value="Ensembl"/>
</dbReference>